<dbReference type="OrthoDB" id="442731at2759"/>
<evidence type="ECO:0000256" key="2">
    <source>
        <dbReference type="SAM" id="SignalP"/>
    </source>
</evidence>
<keyword evidence="1" id="KW-1133">Transmembrane helix</keyword>
<evidence type="ECO:0000259" key="3">
    <source>
        <dbReference type="PROSITE" id="PS00022"/>
    </source>
</evidence>
<sequence>MKILSIVVLYLPMLCLTNIICPPGCPSTCIANYTCRKSCSIEYDNDNSCNQCYRTDPYDNNSPVFIMDDDMVCHKFPQKVAVNAVSRWLPEDKYFTLLHLNVIANYTFDEQSIVDSSFCYHEHKYRVGKWYAFDSNEMTKDHFKITLEKTDVNDKQMELHLDGTNSPYYSYTPHCYVHFYINSTSYITSGTFPLRKNNGEDAKDKYLYYFFASIPTYTKKMSFSILIEEVNGLKLEPNFDLTQNIFDSLSKDLTKKLKFQIPFEQYGIFTNSAYMQNVFMKAILFTLQYEGDGSVFIDTRDDNRIVYMNELELEYDENGDFLKRSCVRLISGKKLDSIEQREKEGEVGQPNGIHIKVQGDGKKRYFSFLSQDYRAEITMALSIICPNDCNEESGFGRCDINEGKCVCEEGYGGDDCHLLCYYKNKWQITDNANLCYFGSRDCDQYCNCNNGKTSSNNLCVTCECAKGKLGNGDECIRNSEGCDSGGVNCNITCQCFEGYETNPDDKLSCRQKGLSVGVIVAIVITSVISFLVLCGSLSFIVTCLLKYKRIDINIYKTQQPIYHFYINGATKACGYKFSRYMIEPTRLGFGNKNKLTSIGDTRFEKIEVKNLSKNKWMMVIFHTSNSPKYTFYFEPQVLYIRPRMASTYTITCYMTIHCTTRIRDLRIPYSVWFAHSKSTLSSIADLLKNKSFDNWTEDDKKKMAILCKNVKRRHYENFVITTDAMNGE</sequence>
<evidence type="ECO:0000313" key="4">
    <source>
        <dbReference type="EMBL" id="ELP92059.1"/>
    </source>
</evidence>
<dbReference type="PROSITE" id="PS00022">
    <property type="entry name" value="EGF_1"/>
    <property type="match status" value="1"/>
</dbReference>
<evidence type="ECO:0000313" key="5">
    <source>
        <dbReference type="Proteomes" id="UP000014680"/>
    </source>
</evidence>
<keyword evidence="1" id="KW-0472">Membrane</keyword>
<dbReference type="PANTHER" id="PTHR45756:SF1">
    <property type="entry name" value="PROTEIN KINASE DOMAIN CONTAINING PROTEIN"/>
    <property type="match status" value="1"/>
</dbReference>
<name>A0A0A1UFZ1_ENTIV</name>
<dbReference type="KEGG" id="eiv:EIN_292880"/>
<dbReference type="RefSeq" id="XP_004258830.1">
    <property type="nucleotide sequence ID" value="XM_004258782.1"/>
</dbReference>
<keyword evidence="2" id="KW-0732">Signal</keyword>
<gene>
    <name evidence="4" type="ORF">EIN_292880</name>
</gene>
<evidence type="ECO:0000256" key="1">
    <source>
        <dbReference type="SAM" id="Phobius"/>
    </source>
</evidence>
<dbReference type="EMBL" id="KB206397">
    <property type="protein sequence ID" value="ELP92059.1"/>
    <property type="molecule type" value="Genomic_DNA"/>
</dbReference>
<feature type="domain" description="EGF-like" evidence="3">
    <location>
        <begin position="405"/>
        <end position="416"/>
    </location>
</feature>
<dbReference type="VEuPathDB" id="AmoebaDB:EIN_292880"/>
<dbReference type="PANTHER" id="PTHR45756">
    <property type="entry name" value="PALMITOYLTRANSFERASE"/>
    <property type="match status" value="1"/>
</dbReference>
<dbReference type="InterPro" id="IPR000742">
    <property type="entry name" value="EGF"/>
</dbReference>
<accession>A0A0A1UFZ1</accession>
<proteinExistence type="predicted"/>
<organism evidence="4 5">
    <name type="scientific">Entamoeba invadens IP1</name>
    <dbReference type="NCBI Taxonomy" id="370355"/>
    <lineage>
        <taxon>Eukaryota</taxon>
        <taxon>Amoebozoa</taxon>
        <taxon>Evosea</taxon>
        <taxon>Archamoebae</taxon>
        <taxon>Mastigamoebida</taxon>
        <taxon>Entamoebidae</taxon>
        <taxon>Entamoeba</taxon>
    </lineage>
</organism>
<dbReference type="Gene3D" id="2.10.25.10">
    <property type="entry name" value="Laminin"/>
    <property type="match status" value="1"/>
</dbReference>
<keyword evidence="5" id="KW-1185">Reference proteome</keyword>
<keyword evidence="1" id="KW-0812">Transmembrane</keyword>
<dbReference type="InterPro" id="IPR053215">
    <property type="entry name" value="TKL_Ser/Thr_kinase"/>
</dbReference>
<dbReference type="Proteomes" id="UP000014680">
    <property type="component" value="Unassembled WGS sequence"/>
</dbReference>
<dbReference type="AlphaFoldDB" id="A0A0A1UFZ1"/>
<reference evidence="4 5" key="1">
    <citation type="submission" date="2012-10" db="EMBL/GenBank/DDBJ databases">
        <authorList>
            <person name="Zafar N."/>
            <person name="Inman J."/>
            <person name="Hall N."/>
            <person name="Lorenzi H."/>
            <person name="Caler E."/>
        </authorList>
    </citation>
    <scope>NUCLEOTIDE SEQUENCE [LARGE SCALE GENOMIC DNA]</scope>
    <source>
        <strain evidence="4 5">IP1</strain>
    </source>
</reference>
<feature type="chain" id="PRO_5001991269" description="EGF-like domain-containing protein" evidence="2">
    <location>
        <begin position="18"/>
        <end position="728"/>
    </location>
</feature>
<protein>
    <recommendedName>
        <fullName evidence="3">EGF-like domain-containing protein</fullName>
    </recommendedName>
</protein>
<feature type="signal peptide" evidence="2">
    <location>
        <begin position="1"/>
        <end position="17"/>
    </location>
</feature>
<feature type="transmembrane region" description="Helical" evidence="1">
    <location>
        <begin position="516"/>
        <end position="545"/>
    </location>
</feature>
<dbReference type="GeneID" id="14891041"/>